<keyword evidence="1" id="KW-0880">Kelch repeat</keyword>
<evidence type="ECO:0000313" key="3">
    <source>
        <dbReference type="EMBL" id="CAG9332891.1"/>
    </source>
</evidence>
<dbReference type="PANTHER" id="PTHR24412">
    <property type="entry name" value="KELCH PROTEIN"/>
    <property type="match status" value="1"/>
</dbReference>
<dbReference type="PANTHER" id="PTHR24412:SF489">
    <property type="entry name" value="RING FINGER DOMAIN AND KELCH REPEAT-CONTAINING PROTEIN DDB_G0271372"/>
    <property type="match status" value="1"/>
</dbReference>
<comment type="caution">
    <text evidence="3">The sequence shown here is derived from an EMBL/GenBank/DDBJ whole genome shotgun (WGS) entry which is preliminary data.</text>
</comment>
<protein>
    <submittedName>
        <fullName evidence="3">Uncharacterized protein</fullName>
    </submittedName>
</protein>
<dbReference type="InterPro" id="IPR015915">
    <property type="entry name" value="Kelch-typ_b-propeller"/>
</dbReference>
<name>A0AAU9KG17_9CILI</name>
<reference evidence="3" key="1">
    <citation type="submission" date="2021-09" db="EMBL/GenBank/DDBJ databases">
        <authorList>
            <consortium name="AG Swart"/>
            <person name="Singh M."/>
            <person name="Singh A."/>
            <person name="Seah K."/>
            <person name="Emmerich C."/>
        </authorList>
    </citation>
    <scope>NUCLEOTIDE SEQUENCE</scope>
    <source>
        <strain evidence="3">ATCC30299</strain>
    </source>
</reference>
<evidence type="ECO:0000313" key="4">
    <source>
        <dbReference type="Proteomes" id="UP001162131"/>
    </source>
</evidence>
<dbReference type="EMBL" id="CAJZBQ010000055">
    <property type="protein sequence ID" value="CAG9332891.1"/>
    <property type="molecule type" value="Genomic_DNA"/>
</dbReference>
<dbReference type="AlphaFoldDB" id="A0AAU9KG17"/>
<organism evidence="3 4">
    <name type="scientific">Blepharisma stoltei</name>
    <dbReference type="NCBI Taxonomy" id="1481888"/>
    <lineage>
        <taxon>Eukaryota</taxon>
        <taxon>Sar</taxon>
        <taxon>Alveolata</taxon>
        <taxon>Ciliophora</taxon>
        <taxon>Postciliodesmatophora</taxon>
        <taxon>Heterotrichea</taxon>
        <taxon>Heterotrichida</taxon>
        <taxon>Blepharismidae</taxon>
        <taxon>Blepharisma</taxon>
    </lineage>
</organism>
<keyword evidence="4" id="KW-1185">Reference proteome</keyword>
<keyword evidence="2" id="KW-0677">Repeat</keyword>
<sequence length="334" mass="38033">MGSLLCCCEPAAPKKRSQDTKQSINMLSTAYSLSSYLDDLPNAPTSSIMIDGSSGMIYYPDKETFCTIDYLPKIPGKAIQTENNMVLIVGSGGFPFVNTYKVDLIHQRLIKLDDLNQGRFFHALANLKNKIYAIGGCLSGILKSVEMFDGDNWIEVEPMCLPREHHSATTCNDKIYVFAGDDLNDGIEEYDGKRWMLLPVTLPLKIREIGLCSFNNSIYIVGGYRFVLSKLGDSSRFWRFDVKDQRFEELQNFPYADSFEDSGVYTKGDMHFIGKKSGYVYDVEFGNWRVIEKKSACIKCRSTKCKGGKYCPWSRRKLALLMYKYVKIEQINYL</sequence>
<dbReference type="InterPro" id="IPR006652">
    <property type="entry name" value="Kelch_1"/>
</dbReference>
<dbReference type="Gene3D" id="2.120.10.80">
    <property type="entry name" value="Kelch-type beta propeller"/>
    <property type="match status" value="1"/>
</dbReference>
<dbReference type="Pfam" id="PF01344">
    <property type="entry name" value="Kelch_1"/>
    <property type="match status" value="2"/>
</dbReference>
<accession>A0AAU9KG17</accession>
<dbReference type="SUPFAM" id="SSF117281">
    <property type="entry name" value="Kelch motif"/>
    <property type="match status" value="1"/>
</dbReference>
<evidence type="ECO:0000256" key="2">
    <source>
        <dbReference type="ARBA" id="ARBA00022737"/>
    </source>
</evidence>
<dbReference type="Proteomes" id="UP001162131">
    <property type="component" value="Unassembled WGS sequence"/>
</dbReference>
<proteinExistence type="predicted"/>
<evidence type="ECO:0000256" key="1">
    <source>
        <dbReference type="ARBA" id="ARBA00022441"/>
    </source>
</evidence>
<dbReference type="SMART" id="SM00612">
    <property type="entry name" value="Kelch"/>
    <property type="match status" value="2"/>
</dbReference>
<gene>
    <name evidence="3" type="ORF">BSTOLATCC_MIC57177</name>
</gene>